<name>A0A097ER28_9GAMM</name>
<feature type="chain" id="PRO_5001930274" description="Lipoprotein" evidence="1">
    <location>
        <begin position="20"/>
        <end position="148"/>
    </location>
</feature>
<dbReference type="HOGENOM" id="CLU_1756133_0_0_6"/>
<reference evidence="2 3" key="1">
    <citation type="submission" date="2014-10" db="EMBL/GenBank/DDBJ databases">
        <title>Whole genome sequence of Francisella endociliophora strain FSC1006, isolated from a laboratory culture of the marine ciliate Euplotes raikovi.</title>
        <authorList>
            <person name="Granberg M."/>
            <person name="Backman S."/>
            <person name="Lundmark E."/>
            <person name="Nilsson E."/>
            <person name="Karlsson E."/>
            <person name="Thelaus J."/>
            <person name="Ohrman C."/>
            <person name="Larkeryd A."/>
            <person name="Stenberg P."/>
        </authorList>
    </citation>
    <scope>NUCLEOTIDE SEQUENCE [LARGE SCALE GENOMIC DNA]</scope>
    <source>
        <strain evidence="2 3">FSC1006</strain>
    </source>
</reference>
<dbReference type="RefSeq" id="WP_040010406.1">
    <property type="nucleotide sequence ID" value="NZ_CP009574.1"/>
</dbReference>
<dbReference type="KEGG" id="frf:LO80_08640"/>
<dbReference type="EMBL" id="CP009574">
    <property type="protein sequence ID" value="AIT10031.1"/>
    <property type="molecule type" value="Genomic_DNA"/>
</dbReference>
<dbReference type="PROSITE" id="PS51257">
    <property type="entry name" value="PROKAR_LIPOPROTEIN"/>
    <property type="match status" value="1"/>
</dbReference>
<organism evidence="2 3">
    <name type="scientific">Candidatus Francisella endociliophora</name>
    <dbReference type="NCBI Taxonomy" id="653937"/>
    <lineage>
        <taxon>Bacteria</taxon>
        <taxon>Pseudomonadati</taxon>
        <taxon>Pseudomonadota</taxon>
        <taxon>Gammaproteobacteria</taxon>
        <taxon>Thiotrichales</taxon>
        <taxon>Francisellaceae</taxon>
        <taxon>Francisella</taxon>
    </lineage>
</organism>
<dbReference type="Proteomes" id="UP000029672">
    <property type="component" value="Chromosome"/>
</dbReference>
<evidence type="ECO:0000256" key="1">
    <source>
        <dbReference type="SAM" id="SignalP"/>
    </source>
</evidence>
<sequence length="148" mass="15389">MKKTAILLTAALAAGTLLSGCSNDDDNLLQSKLKKVTIEVPALAGRVWLGINQEDIPGFENQDGSSPTEVTTQFTDVSNACQPIDASGTIHTIGQNGTWQTTSEVVTNASFNSGLASLQCAVAGTANVKISFTAGGKSYSATHRFVIV</sequence>
<dbReference type="OrthoDB" id="5606134at2"/>
<gene>
    <name evidence="2" type="ORF">LO80_08640</name>
</gene>
<feature type="signal peptide" evidence="1">
    <location>
        <begin position="1"/>
        <end position="19"/>
    </location>
</feature>
<dbReference type="AlphaFoldDB" id="A0A097ER28"/>
<keyword evidence="3" id="KW-1185">Reference proteome</keyword>
<keyword evidence="1" id="KW-0732">Signal</keyword>
<evidence type="ECO:0008006" key="4">
    <source>
        <dbReference type="Google" id="ProtNLM"/>
    </source>
</evidence>
<accession>A0A097ER28</accession>
<evidence type="ECO:0000313" key="3">
    <source>
        <dbReference type="Proteomes" id="UP000029672"/>
    </source>
</evidence>
<evidence type="ECO:0000313" key="2">
    <source>
        <dbReference type="EMBL" id="AIT10031.1"/>
    </source>
</evidence>
<dbReference type="STRING" id="1547445.LO80_08640"/>
<protein>
    <recommendedName>
        <fullName evidence="4">Lipoprotein</fullName>
    </recommendedName>
</protein>
<proteinExistence type="predicted"/>